<dbReference type="GO" id="GO:1902201">
    <property type="term" value="P:negative regulation of bacterial-type flagellum-dependent cell motility"/>
    <property type="evidence" value="ECO:0007669"/>
    <property type="project" value="TreeGrafter"/>
</dbReference>
<feature type="domain" description="Response regulatory" evidence="4">
    <location>
        <begin position="8"/>
        <end position="123"/>
    </location>
</feature>
<protein>
    <recommendedName>
        <fullName evidence="1">diguanylate cyclase</fullName>
        <ecNumber evidence="1">2.7.7.65</ecNumber>
    </recommendedName>
</protein>
<dbReference type="SUPFAM" id="SSF55073">
    <property type="entry name" value="Nucleotide cyclase"/>
    <property type="match status" value="1"/>
</dbReference>
<dbReference type="InterPro" id="IPR000160">
    <property type="entry name" value="GGDEF_dom"/>
</dbReference>
<dbReference type="GO" id="GO:0052621">
    <property type="term" value="F:diguanylate cyclase activity"/>
    <property type="evidence" value="ECO:0007669"/>
    <property type="project" value="UniProtKB-EC"/>
</dbReference>
<dbReference type="GO" id="GO:0000160">
    <property type="term" value="P:phosphorelay signal transduction system"/>
    <property type="evidence" value="ECO:0007669"/>
    <property type="project" value="InterPro"/>
</dbReference>
<accession>A0A328F731</accession>
<dbReference type="SMART" id="SM00448">
    <property type="entry name" value="REC"/>
    <property type="match status" value="1"/>
</dbReference>
<evidence type="ECO:0000256" key="3">
    <source>
        <dbReference type="PROSITE-ProRule" id="PRU00169"/>
    </source>
</evidence>
<dbReference type="SMART" id="SM00267">
    <property type="entry name" value="GGDEF"/>
    <property type="match status" value="1"/>
</dbReference>
<evidence type="ECO:0000259" key="4">
    <source>
        <dbReference type="PROSITE" id="PS50110"/>
    </source>
</evidence>
<name>A0A328F731_9BACT</name>
<dbReference type="InterPro" id="IPR011006">
    <property type="entry name" value="CheY-like_superfamily"/>
</dbReference>
<dbReference type="Pfam" id="PF00072">
    <property type="entry name" value="Response_reg"/>
    <property type="match status" value="1"/>
</dbReference>
<dbReference type="SUPFAM" id="SSF52172">
    <property type="entry name" value="CheY-like"/>
    <property type="match status" value="1"/>
</dbReference>
<dbReference type="NCBIfam" id="TIGR00254">
    <property type="entry name" value="GGDEF"/>
    <property type="match status" value="1"/>
</dbReference>
<dbReference type="PROSITE" id="PS50887">
    <property type="entry name" value="GGDEF"/>
    <property type="match status" value="1"/>
</dbReference>
<dbReference type="EMBL" id="CP036313">
    <property type="protein sequence ID" value="QBH14589.1"/>
    <property type="molecule type" value="Genomic_DNA"/>
</dbReference>
<dbReference type="AlphaFoldDB" id="A0A328F731"/>
<dbReference type="InterPro" id="IPR043128">
    <property type="entry name" value="Rev_trsase/Diguanyl_cyclase"/>
</dbReference>
<dbReference type="EMBL" id="QLNI01000049">
    <property type="protein sequence ID" value="RAM00424.1"/>
    <property type="molecule type" value="Genomic_DNA"/>
</dbReference>
<comment type="catalytic activity">
    <reaction evidence="2">
        <text>2 GTP = 3',3'-c-di-GMP + 2 diphosphate</text>
        <dbReference type="Rhea" id="RHEA:24898"/>
        <dbReference type="ChEBI" id="CHEBI:33019"/>
        <dbReference type="ChEBI" id="CHEBI:37565"/>
        <dbReference type="ChEBI" id="CHEBI:58805"/>
        <dbReference type="EC" id="2.7.7.65"/>
    </reaction>
</comment>
<dbReference type="PANTHER" id="PTHR45138">
    <property type="entry name" value="REGULATORY COMPONENTS OF SENSORY TRANSDUCTION SYSTEM"/>
    <property type="match status" value="1"/>
</dbReference>
<dbReference type="CDD" id="cd19920">
    <property type="entry name" value="REC_PA4781-like"/>
    <property type="match status" value="1"/>
</dbReference>
<dbReference type="Gene3D" id="3.30.70.270">
    <property type="match status" value="1"/>
</dbReference>
<dbReference type="RefSeq" id="WP_111959703.1">
    <property type="nucleotide sequence ID" value="NZ_CP036313.1"/>
</dbReference>
<dbReference type="PANTHER" id="PTHR45138:SF9">
    <property type="entry name" value="DIGUANYLATE CYCLASE DGCM-RELATED"/>
    <property type="match status" value="1"/>
</dbReference>
<dbReference type="GO" id="GO:0005886">
    <property type="term" value="C:plasma membrane"/>
    <property type="evidence" value="ECO:0007669"/>
    <property type="project" value="TreeGrafter"/>
</dbReference>
<evidence type="ECO:0000256" key="2">
    <source>
        <dbReference type="ARBA" id="ARBA00034247"/>
    </source>
</evidence>
<proteinExistence type="predicted"/>
<evidence type="ECO:0000313" key="9">
    <source>
        <dbReference type="Proteomes" id="UP000293902"/>
    </source>
</evidence>
<evidence type="ECO:0000259" key="5">
    <source>
        <dbReference type="PROSITE" id="PS50887"/>
    </source>
</evidence>
<dbReference type="PROSITE" id="PS50110">
    <property type="entry name" value="RESPONSE_REGULATORY"/>
    <property type="match status" value="1"/>
</dbReference>
<feature type="domain" description="GGDEF" evidence="5">
    <location>
        <begin position="173"/>
        <end position="307"/>
    </location>
</feature>
<reference evidence="7 8" key="1">
    <citation type="submission" date="2018-06" db="EMBL/GenBank/DDBJ databases">
        <title>Complete Genome Sequence of Desulfobacter hydrogenophilus (DSM3380).</title>
        <authorList>
            <person name="Marietou A."/>
            <person name="Schreiber L."/>
            <person name="Marshall I."/>
            <person name="Jorgensen B."/>
        </authorList>
    </citation>
    <scope>NUCLEOTIDE SEQUENCE [LARGE SCALE GENOMIC DNA]</scope>
    <source>
        <strain evidence="7 8">DSM 3380</strain>
    </source>
</reference>
<dbReference type="Proteomes" id="UP000248798">
    <property type="component" value="Unassembled WGS sequence"/>
</dbReference>
<feature type="modified residue" description="4-aspartylphosphate" evidence="3">
    <location>
        <position position="56"/>
    </location>
</feature>
<dbReference type="InterPro" id="IPR001789">
    <property type="entry name" value="Sig_transdc_resp-reg_receiver"/>
</dbReference>
<dbReference type="Pfam" id="PF00990">
    <property type="entry name" value="GGDEF"/>
    <property type="match status" value="1"/>
</dbReference>
<evidence type="ECO:0000313" key="8">
    <source>
        <dbReference type="Proteomes" id="UP000248798"/>
    </source>
</evidence>
<evidence type="ECO:0000313" key="6">
    <source>
        <dbReference type="EMBL" id="QBH14589.1"/>
    </source>
</evidence>
<keyword evidence="3" id="KW-0597">Phosphoprotein</keyword>
<organism evidence="7 8">
    <name type="scientific">Desulfobacter hydrogenophilus</name>
    <dbReference type="NCBI Taxonomy" id="2291"/>
    <lineage>
        <taxon>Bacteria</taxon>
        <taxon>Pseudomonadati</taxon>
        <taxon>Thermodesulfobacteriota</taxon>
        <taxon>Desulfobacteria</taxon>
        <taxon>Desulfobacterales</taxon>
        <taxon>Desulfobacteraceae</taxon>
        <taxon>Desulfobacter</taxon>
    </lineage>
</organism>
<dbReference type="Gene3D" id="3.40.50.2300">
    <property type="match status" value="1"/>
</dbReference>
<sequence length="322" mass="35966">MNNDKNFTVMVVDDVQENIDILVTVIGIQYNVSTAMDGKSALAHIVKEPPDLILLDIVMPGMDGFEVCRQLKSQTETQDIPIIFLTAKTDGKSIVEGFQAGVVDYIGKPFNVTELLVRVKTQLELSHSRKEMKKINARLEHLTIHDDLTGLYNTRYLYDELYQLIERSKVENKSFALLFMDIDNFKHVVDTYGHLNGNRALREIAETIMESISKPCYGVAYGGDEFVIVLPEFNKDQAIKTTESIRSRMKQTLYLSGEGCNVKLSASFGIAAYPDDATEARALLKLADQLMFRIKESSKDAIGCLSKASGSDQPQPPSTLIN</sequence>
<evidence type="ECO:0000256" key="1">
    <source>
        <dbReference type="ARBA" id="ARBA00012528"/>
    </source>
</evidence>
<evidence type="ECO:0000313" key="7">
    <source>
        <dbReference type="EMBL" id="RAM00424.1"/>
    </source>
</evidence>
<dbReference type="InterPro" id="IPR029787">
    <property type="entry name" value="Nucleotide_cyclase"/>
</dbReference>
<reference evidence="6 9" key="2">
    <citation type="submission" date="2019-02" db="EMBL/GenBank/DDBJ databases">
        <title>Complete genome sequence of Desulfobacter hydrogenophilus AcRS1.</title>
        <authorList>
            <person name="Marietou A."/>
            <person name="Lund M.B."/>
            <person name="Marshall I.P.G."/>
            <person name="Schreiber L."/>
            <person name="Jorgensen B."/>
        </authorList>
    </citation>
    <scope>NUCLEOTIDE SEQUENCE [LARGE SCALE GENOMIC DNA]</scope>
    <source>
        <strain evidence="6 9">AcRS1</strain>
    </source>
</reference>
<gene>
    <name evidence="7" type="ORF">DO021_19275</name>
    <name evidence="6" type="ORF">EYB58_17660</name>
</gene>
<dbReference type="InterPro" id="IPR050469">
    <property type="entry name" value="Diguanylate_Cyclase"/>
</dbReference>
<keyword evidence="9" id="KW-1185">Reference proteome</keyword>
<dbReference type="GO" id="GO:0043709">
    <property type="term" value="P:cell adhesion involved in single-species biofilm formation"/>
    <property type="evidence" value="ECO:0007669"/>
    <property type="project" value="TreeGrafter"/>
</dbReference>
<dbReference type="Proteomes" id="UP000293902">
    <property type="component" value="Chromosome"/>
</dbReference>
<dbReference type="OrthoDB" id="9778432at2"/>
<dbReference type="CDD" id="cd01949">
    <property type="entry name" value="GGDEF"/>
    <property type="match status" value="1"/>
</dbReference>
<dbReference type="EC" id="2.7.7.65" evidence="1"/>